<dbReference type="EMBL" id="JPKZ01000722">
    <property type="protein sequence ID" value="KHN85876.1"/>
    <property type="molecule type" value="Genomic_DNA"/>
</dbReference>
<dbReference type="Proteomes" id="UP000031036">
    <property type="component" value="Unassembled WGS sequence"/>
</dbReference>
<dbReference type="AlphaFoldDB" id="A0A0B2VQR5"/>
<evidence type="ECO:0000313" key="2">
    <source>
        <dbReference type="EMBL" id="KHN85876.1"/>
    </source>
</evidence>
<feature type="transmembrane region" description="Helical" evidence="1">
    <location>
        <begin position="148"/>
        <end position="169"/>
    </location>
</feature>
<evidence type="ECO:0000313" key="3">
    <source>
        <dbReference type="Proteomes" id="UP000031036"/>
    </source>
</evidence>
<keyword evidence="3" id="KW-1185">Reference proteome</keyword>
<keyword evidence="1" id="KW-0472">Membrane</keyword>
<name>A0A0B2VQR5_TOXCA</name>
<keyword evidence="1" id="KW-1133">Transmembrane helix</keyword>
<feature type="transmembrane region" description="Helical" evidence="1">
    <location>
        <begin position="90"/>
        <end position="111"/>
    </location>
</feature>
<sequence>MLNAYTDVDLKLQMFHVHFYEYDMQNMLQSSTECASRNDDAEAQTHSEQNVSMRRNASIMLALLILNVTICSLLIFVYGNDHLVLTASLLNLSFVALACIGVGASVPYLIVANVIAKILFSMFLAFLMCQILERIITQEDFVPVREEIEFLLWVIFSLMCTLIELRLMVMVWSNRPQQEEEDMRPPPRYSSCVHGVYSKENVNYLPTYEEALKNMQTKKQCEIGQASGSSDDRRPTCSIFTIEQSGLFVPTETPSIKLREESSNHS</sequence>
<dbReference type="OrthoDB" id="5817723at2759"/>
<feature type="transmembrane region" description="Helical" evidence="1">
    <location>
        <begin position="118"/>
        <end position="136"/>
    </location>
</feature>
<gene>
    <name evidence="2" type="ORF">Tcan_11314</name>
</gene>
<proteinExistence type="predicted"/>
<keyword evidence="1" id="KW-0812">Transmembrane</keyword>
<reference evidence="2 3" key="1">
    <citation type="submission" date="2014-11" db="EMBL/GenBank/DDBJ databases">
        <title>Genetic blueprint of the zoonotic pathogen Toxocara canis.</title>
        <authorList>
            <person name="Zhu X.-Q."/>
            <person name="Korhonen P.K."/>
            <person name="Cai H."/>
            <person name="Young N.D."/>
            <person name="Nejsum P."/>
            <person name="von Samson-Himmelstjerna G."/>
            <person name="Boag P.R."/>
            <person name="Tan P."/>
            <person name="Li Q."/>
            <person name="Min J."/>
            <person name="Yang Y."/>
            <person name="Wang X."/>
            <person name="Fang X."/>
            <person name="Hall R.S."/>
            <person name="Hofmann A."/>
            <person name="Sternberg P.W."/>
            <person name="Jex A.R."/>
            <person name="Gasser R.B."/>
        </authorList>
    </citation>
    <scope>NUCLEOTIDE SEQUENCE [LARGE SCALE GENOMIC DNA]</scope>
    <source>
        <strain evidence="2">PN_DK_2014</strain>
    </source>
</reference>
<accession>A0A0B2VQR5</accession>
<evidence type="ECO:0008006" key="4">
    <source>
        <dbReference type="Google" id="ProtNLM"/>
    </source>
</evidence>
<comment type="caution">
    <text evidence="2">The sequence shown here is derived from an EMBL/GenBank/DDBJ whole genome shotgun (WGS) entry which is preliminary data.</text>
</comment>
<protein>
    <recommendedName>
        <fullName evidence="4">Transmembrane protein</fullName>
    </recommendedName>
</protein>
<feature type="transmembrane region" description="Helical" evidence="1">
    <location>
        <begin position="59"/>
        <end position="78"/>
    </location>
</feature>
<evidence type="ECO:0000256" key="1">
    <source>
        <dbReference type="SAM" id="Phobius"/>
    </source>
</evidence>
<organism evidence="2 3">
    <name type="scientific">Toxocara canis</name>
    <name type="common">Canine roundworm</name>
    <dbReference type="NCBI Taxonomy" id="6265"/>
    <lineage>
        <taxon>Eukaryota</taxon>
        <taxon>Metazoa</taxon>
        <taxon>Ecdysozoa</taxon>
        <taxon>Nematoda</taxon>
        <taxon>Chromadorea</taxon>
        <taxon>Rhabditida</taxon>
        <taxon>Spirurina</taxon>
        <taxon>Ascaridomorpha</taxon>
        <taxon>Ascaridoidea</taxon>
        <taxon>Toxocaridae</taxon>
        <taxon>Toxocara</taxon>
    </lineage>
</organism>